<evidence type="ECO:0000256" key="3">
    <source>
        <dbReference type="ARBA" id="ARBA00022801"/>
    </source>
</evidence>
<keyword evidence="4" id="KW-0347">Helicase</keyword>
<dbReference type="AlphaFoldDB" id="A0ABD3MXS6"/>
<feature type="short sequence motif" description="Q motif" evidence="6">
    <location>
        <begin position="530"/>
        <end position="558"/>
    </location>
</feature>
<dbReference type="SMART" id="SM00487">
    <property type="entry name" value="DEXDc"/>
    <property type="match status" value="1"/>
</dbReference>
<dbReference type="PROSITE" id="PS51192">
    <property type="entry name" value="HELICASE_ATP_BIND_1"/>
    <property type="match status" value="1"/>
</dbReference>
<dbReference type="Pfam" id="PF00270">
    <property type="entry name" value="DEAD"/>
    <property type="match status" value="1"/>
</dbReference>
<dbReference type="InterPro" id="IPR014014">
    <property type="entry name" value="RNA_helicase_DEAD_Q_motif"/>
</dbReference>
<proteinExistence type="predicted"/>
<dbReference type="EMBL" id="JALLBG020000062">
    <property type="protein sequence ID" value="KAL3768723.1"/>
    <property type="molecule type" value="Genomic_DNA"/>
</dbReference>
<comment type="caution">
    <text evidence="11">The sequence shown here is derived from an EMBL/GenBank/DDBJ whole genome shotgun (WGS) entry which is preliminary data.</text>
</comment>
<evidence type="ECO:0000259" key="9">
    <source>
        <dbReference type="PROSITE" id="PS51194"/>
    </source>
</evidence>
<feature type="compositionally biased region" description="Acidic residues" evidence="7">
    <location>
        <begin position="970"/>
        <end position="988"/>
    </location>
</feature>
<feature type="region of interest" description="Disordered" evidence="7">
    <location>
        <begin position="1"/>
        <end position="153"/>
    </location>
</feature>
<dbReference type="Proteomes" id="UP001530293">
    <property type="component" value="Unassembled WGS sequence"/>
</dbReference>
<dbReference type="SMART" id="SM00490">
    <property type="entry name" value="HELICc"/>
    <property type="match status" value="1"/>
</dbReference>
<dbReference type="InterPro" id="IPR011545">
    <property type="entry name" value="DEAD/DEAH_box_helicase_dom"/>
</dbReference>
<feature type="compositionally biased region" description="Low complexity" evidence="7">
    <location>
        <begin position="74"/>
        <end position="94"/>
    </location>
</feature>
<name>A0ABD3MXS6_9STRA</name>
<feature type="domain" description="Helicase C-terminal" evidence="9">
    <location>
        <begin position="751"/>
        <end position="917"/>
    </location>
</feature>
<evidence type="ECO:0000256" key="7">
    <source>
        <dbReference type="SAM" id="MobiDB-lite"/>
    </source>
</evidence>
<evidence type="ECO:0000256" key="5">
    <source>
        <dbReference type="ARBA" id="ARBA00022840"/>
    </source>
</evidence>
<feature type="compositionally biased region" description="Polar residues" evidence="7">
    <location>
        <begin position="45"/>
        <end position="62"/>
    </location>
</feature>
<dbReference type="Pfam" id="PF23469">
    <property type="entry name" value="KH_12"/>
    <property type="match status" value="1"/>
</dbReference>
<evidence type="ECO:0000259" key="10">
    <source>
        <dbReference type="PROSITE" id="PS51195"/>
    </source>
</evidence>
<protein>
    <recommendedName>
        <fullName evidence="1">RNA helicase</fullName>
        <ecNumber evidence="1">3.6.4.13</ecNumber>
    </recommendedName>
</protein>
<keyword evidence="2" id="KW-0547">Nucleotide-binding</keyword>
<dbReference type="Gene3D" id="3.40.50.300">
    <property type="entry name" value="P-loop containing nucleotide triphosphate hydrolases"/>
    <property type="match status" value="2"/>
</dbReference>
<sequence>MTSTTDGTTDDSAAAAAAERKQKRLEAWRKRQQQQQQEGKVVQEAGTTTKTSVAASEANENAVSGVAGGGGFQTTSLSSTATSAPSSSSATIIGDKPKKLKIGLGLAKINKGRKKRKNTTTNNIAARPPPGAIVDDDDNDDDKEGEDGASRKSRAGLLNIEDLNGVGGSSSAIIAAPPVIQLLQESVVGNNGDAKLQQSDADLPSKRRRRGRWDVKGINEQESNSGALENSNVMANSTADEGLNDALDAFMMRLEAGDNDNTGEQHHQAQSTTFIADSSGSTMVRMARTSIKAAADIRAISNDVDSNTTTTAAMSVNKSTTAMATDTADWESEVPATFYGSSVHPPDNDTMETETDDEEEERARRAFIDALKQSAPPPPSLEDVPASTDTANKNDDDDYETRSEVKSEKERREDAVRQLSLEAERIRKQAHVAIDVGRLYNEDEGGVVDEAERTLAALTAAPDALEVLQEMNKKKELRAVDHKSIDYLPVRKNLYIVPQSLAKLTPAEVAERRAKLGVKVRGKGAPAPVSKFSEAGLSERIMSVLADKNIVDPFPVQAQCLPCIMAGRDVIGIAKTGSGKTLAFVLPMLRHILDQPPLGNNETGPIGLILAPARELAYQIHVVCKGLTKHLGLKSTAVYGGAGVAEQIGDLKRGTHILCATPGRLIDILTMQSGKLISLQRVSMVCLDECDRSFDMGFEPQIAAILSAVRPDRQTVLFSATFPKAVENLAKKSLRHPLEIIVGGRSVASDSVDQYAEVVEEEDKFLRLLQLLGEHAENDKKVIVFVARQEQADSLFEQLTRCGYSSLSIHGGMDQEDRDSNMYDFKRADGPNVLVATSVAGRGLDVPSCGCVVNYSAPNHLEDYVHRVGRTGRGSARGVAYTFVNSIDEAKFAPSVVRAMVEAGQSKNVSEELNALAESFKEKVAKGEAKWASSGYKGRGYTYDSSEMSDVQKLAQMEKRQALIDAGLLDPDDEDVKDQDQDDNDDSGDAGATTTGPSSSGIGKKDAVGFLANVSADVLAIPGLREALMKKAGMLPTDFGPTSTSENHFVEELEINDYPQQARWKVTQKETTSRLQDEFQTAVTLKGQYVEPGKSPAEGERKLYLHLEAQSSQILLNCIAEIKRLLNEETLRVGARSVGGGGGRYSVM</sequence>
<dbReference type="GO" id="GO:0005524">
    <property type="term" value="F:ATP binding"/>
    <property type="evidence" value="ECO:0007669"/>
    <property type="project" value="UniProtKB-KW"/>
</dbReference>
<dbReference type="CDD" id="cd18787">
    <property type="entry name" value="SF2_C_DEAD"/>
    <property type="match status" value="1"/>
</dbReference>
<evidence type="ECO:0000256" key="2">
    <source>
        <dbReference type="ARBA" id="ARBA00022741"/>
    </source>
</evidence>
<feature type="compositionally biased region" description="Acidic residues" evidence="7">
    <location>
        <begin position="349"/>
        <end position="360"/>
    </location>
</feature>
<feature type="compositionally biased region" description="Basic and acidic residues" evidence="7">
    <location>
        <begin position="400"/>
        <end position="414"/>
    </location>
</feature>
<reference evidence="11 12" key="1">
    <citation type="submission" date="2024-10" db="EMBL/GenBank/DDBJ databases">
        <title>Updated reference genomes for cyclostephanoid diatoms.</title>
        <authorList>
            <person name="Roberts W.R."/>
            <person name="Alverson A.J."/>
        </authorList>
    </citation>
    <scope>NUCLEOTIDE SEQUENCE [LARGE SCALE GENOMIC DNA]</scope>
    <source>
        <strain evidence="11 12">AJA232-27</strain>
    </source>
</reference>
<dbReference type="GO" id="GO:0016787">
    <property type="term" value="F:hydrolase activity"/>
    <property type="evidence" value="ECO:0007669"/>
    <property type="project" value="UniProtKB-KW"/>
</dbReference>
<organism evidence="11 12">
    <name type="scientific">Discostella pseudostelligera</name>
    <dbReference type="NCBI Taxonomy" id="259834"/>
    <lineage>
        <taxon>Eukaryota</taxon>
        <taxon>Sar</taxon>
        <taxon>Stramenopiles</taxon>
        <taxon>Ochrophyta</taxon>
        <taxon>Bacillariophyta</taxon>
        <taxon>Coscinodiscophyceae</taxon>
        <taxon>Thalassiosirophycidae</taxon>
        <taxon>Stephanodiscales</taxon>
        <taxon>Stephanodiscaceae</taxon>
        <taxon>Discostella</taxon>
    </lineage>
</organism>
<dbReference type="InterPro" id="IPR001650">
    <property type="entry name" value="Helicase_C-like"/>
</dbReference>
<feature type="compositionally biased region" description="Acidic residues" evidence="7">
    <location>
        <begin position="134"/>
        <end position="147"/>
    </location>
</feature>
<feature type="region of interest" description="Disordered" evidence="7">
    <location>
        <begin position="337"/>
        <end position="414"/>
    </location>
</feature>
<dbReference type="InterPro" id="IPR056149">
    <property type="entry name" value="PRP5/DDX46/KHDC4_KH"/>
</dbReference>
<keyword evidence="3" id="KW-0378">Hydrolase</keyword>
<keyword evidence="12" id="KW-1185">Reference proteome</keyword>
<dbReference type="InterPro" id="IPR027417">
    <property type="entry name" value="P-loop_NTPase"/>
</dbReference>
<feature type="compositionally biased region" description="Basic and acidic residues" evidence="7">
    <location>
        <begin position="18"/>
        <end position="29"/>
    </location>
</feature>
<dbReference type="PROSITE" id="PS51195">
    <property type="entry name" value="Q_MOTIF"/>
    <property type="match status" value="1"/>
</dbReference>
<evidence type="ECO:0000256" key="4">
    <source>
        <dbReference type="ARBA" id="ARBA00022806"/>
    </source>
</evidence>
<evidence type="ECO:0000313" key="11">
    <source>
        <dbReference type="EMBL" id="KAL3768723.1"/>
    </source>
</evidence>
<evidence type="ECO:0000256" key="6">
    <source>
        <dbReference type="PROSITE-ProRule" id="PRU00552"/>
    </source>
</evidence>
<accession>A0ABD3MXS6</accession>
<keyword evidence="5" id="KW-0067">ATP-binding</keyword>
<feature type="domain" description="DEAD-box RNA helicase Q" evidence="10">
    <location>
        <begin position="530"/>
        <end position="558"/>
    </location>
</feature>
<dbReference type="SUPFAM" id="SSF52540">
    <property type="entry name" value="P-loop containing nucleoside triphosphate hydrolases"/>
    <property type="match status" value="1"/>
</dbReference>
<dbReference type="GO" id="GO:0003724">
    <property type="term" value="F:RNA helicase activity"/>
    <property type="evidence" value="ECO:0007669"/>
    <property type="project" value="UniProtKB-EC"/>
</dbReference>
<feature type="compositionally biased region" description="Low complexity" evidence="7">
    <location>
        <begin position="1"/>
        <end position="17"/>
    </location>
</feature>
<dbReference type="EC" id="3.6.4.13" evidence="1"/>
<feature type="region of interest" description="Disordered" evidence="7">
    <location>
        <begin position="968"/>
        <end position="1004"/>
    </location>
</feature>
<dbReference type="PROSITE" id="PS51194">
    <property type="entry name" value="HELICASE_CTER"/>
    <property type="match status" value="1"/>
</dbReference>
<feature type="domain" description="Helicase ATP-binding" evidence="8">
    <location>
        <begin position="561"/>
        <end position="740"/>
    </location>
</feature>
<gene>
    <name evidence="11" type="ORF">ACHAWU_006824</name>
</gene>
<evidence type="ECO:0000259" key="8">
    <source>
        <dbReference type="PROSITE" id="PS51192"/>
    </source>
</evidence>
<dbReference type="PANTHER" id="PTHR47958">
    <property type="entry name" value="ATP-DEPENDENT RNA HELICASE DBP3"/>
    <property type="match status" value="1"/>
</dbReference>
<feature type="compositionally biased region" description="Polar residues" evidence="7">
    <location>
        <begin position="992"/>
        <end position="1001"/>
    </location>
</feature>
<evidence type="ECO:0000313" key="12">
    <source>
        <dbReference type="Proteomes" id="UP001530293"/>
    </source>
</evidence>
<dbReference type="Pfam" id="PF00271">
    <property type="entry name" value="Helicase_C"/>
    <property type="match status" value="1"/>
</dbReference>
<evidence type="ECO:0000256" key="1">
    <source>
        <dbReference type="ARBA" id="ARBA00012552"/>
    </source>
</evidence>
<dbReference type="InterPro" id="IPR014001">
    <property type="entry name" value="Helicase_ATP-bd"/>
</dbReference>